<feature type="compositionally biased region" description="Basic and acidic residues" evidence="1">
    <location>
        <begin position="310"/>
        <end position="322"/>
    </location>
</feature>
<evidence type="ECO:0000313" key="2">
    <source>
        <dbReference type="EMBL" id="KZV22973.1"/>
    </source>
</evidence>
<feature type="compositionally biased region" description="Polar residues" evidence="1">
    <location>
        <begin position="218"/>
        <end position="228"/>
    </location>
</feature>
<feature type="region of interest" description="Disordered" evidence="1">
    <location>
        <begin position="212"/>
        <end position="233"/>
    </location>
</feature>
<accession>A0A2Z7AMN2</accession>
<dbReference type="AlphaFoldDB" id="A0A2Z7AMN2"/>
<gene>
    <name evidence="2" type="ORF">F511_30654</name>
</gene>
<name>A0A2Z7AMN2_9LAMI</name>
<evidence type="ECO:0000256" key="1">
    <source>
        <dbReference type="SAM" id="MobiDB-lite"/>
    </source>
</evidence>
<organism evidence="2 3">
    <name type="scientific">Dorcoceras hygrometricum</name>
    <dbReference type="NCBI Taxonomy" id="472368"/>
    <lineage>
        <taxon>Eukaryota</taxon>
        <taxon>Viridiplantae</taxon>
        <taxon>Streptophyta</taxon>
        <taxon>Embryophyta</taxon>
        <taxon>Tracheophyta</taxon>
        <taxon>Spermatophyta</taxon>
        <taxon>Magnoliopsida</taxon>
        <taxon>eudicotyledons</taxon>
        <taxon>Gunneridae</taxon>
        <taxon>Pentapetalae</taxon>
        <taxon>asterids</taxon>
        <taxon>lamiids</taxon>
        <taxon>Lamiales</taxon>
        <taxon>Gesneriaceae</taxon>
        <taxon>Didymocarpoideae</taxon>
        <taxon>Trichosporeae</taxon>
        <taxon>Loxocarpinae</taxon>
        <taxon>Dorcoceras</taxon>
    </lineage>
</organism>
<dbReference type="OrthoDB" id="913391at2759"/>
<keyword evidence="3" id="KW-1185">Reference proteome</keyword>
<dbReference type="EMBL" id="KV013980">
    <property type="protein sequence ID" value="KZV22973.1"/>
    <property type="molecule type" value="Genomic_DNA"/>
</dbReference>
<feature type="region of interest" description="Disordered" evidence="1">
    <location>
        <begin position="297"/>
        <end position="322"/>
    </location>
</feature>
<reference evidence="2 3" key="1">
    <citation type="journal article" date="2015" name="Proc. Natl. Acad. Sci. U.S.A.">
        <title>The resurrection genome of Boea hygrometrica: A blueprint for survival of dehydration.</title>
        <authorList>
            <person name="Xiao L."/>
            <person name="Yang G."/>
            <person name="Zhang L."/>
            <person name="Yang X."/>
            <person name="Zhao S."/>
            <person name="Ji Z."/>
            <person name="Zhou Q."/>
            <person name="Hu M."/>
            <person name="Wang Y."/>
            <person name="Chen M."/>
            <person name="Xu Y."/>
            <person name="Jin H."/>
            <person name="Xiao X."/>
            <person name="Hu G."/>
            <person name="Bao F."/>
            <person name="Hu Y."/>
            <person name="Wan P."/>
            <person name="Li L."/>
            <person name="Deng X."/>
            <person name="Kuang T."/>
            <person name="Xiang C."/>
            <person name="Zhu J.K."/>
            <person name="Oliver M.J."/>
            <person name="He Y."/>
        </authorList>
    </citation>
    <scope>NUCLEOTIDE SEQUENCE [LARGE SCALE GENOMIC DNA]</scope>
    <source>
        <strain evidence="3">cv. XS01</strain>
    </source>
</reference>
<evidence type="ECO:0000313" key="3">
    <source>
        <dbReference type="Proteomes" id="UP000250235"/>
    </source>
</evidence>
<protein>
    <submittedName>
        <fullName evidence="2">Uncharacterized protein</fullName>
    </submittedName>
</protein>
<proteinExistence type="predicted"/>
<sequence length="492" mass="55561">MRTKLVIGVSSFDQNFTFTLEKTSLRNLAEIWTLNFQQCSLPFYTKCSDLFFDWAVQKPELETSICDAKYFIGMEHSDVLSMEMDIDLMFYRTTLVRTFQVALSVIPGGSWGDVARRFTMIRLINRSDLIVDRDYDEATTMDLKPMFTGPWPDPSPLWFKPGTSSDEDSCPLARLKNRGAKRMQVVESSDSEATASVSPVLIMRKQWTKRAKKVPPTINDQAETQPNPISDIPAGVTGPLPLVDPKHIRRLVQHWRHELVMSPLLMAQRGMWRQIQNKKDGLVVLIPTLMSKKSVWSMPPRRGIGRTTRRTAEESRAGSDDDVHQVANVTRQIGEMELVLARFQRTNPPTFSAAEGGAMAEAWLVQMEELFNTLEYAPEKRLNLALLQLRDNAQCWWRGTSRILCDSGAVITWESLALSVIPGGSWGDVARRFTMIRLIIMPEWSNAIIGVVIDGVVVSEYHRAVMVVGPEYHGPMISTGCLAVRGIEADLR</sequence>
<dbReference type="Proteomes" id="UP000250235">
    <property type="component" value="Unassembled WGS sequence"/>
</dbReference>